<evidence type="ECO:0000259" key="8">
    <source>
        <dbReference type="PROSITE" id="PS51704"/>
    </source>
</evidence>
<keyword evidence="4" id="KW-0378">Hydrolase</keyword>
<keyword evidence="3" id="KW-0812">Transmembrane</keyword>
<dbReference type="OrthoDB" id="1058301at2759"/>
<dbReference type="Proteomes" id="UP000000709">
    <property type="component" value="Unassembled WGS sequence"/>
</dbReference>
<feature type="non-terminal residue" evidence="9">
    <location>
        <position position="1"/>
    </location>
</feature>
<protein>
    <recommendedName>
        <fullName evidence="8">GP-PDE domain-containing protein</fullName>
    </recommendedName>
</protein>
<keyword evidence="7" id="KW-0472">Membrane</keyword>
<keyword evidence="10" id="KW-1185">Reference proteome</keyword>
<evidence type="ECO:0000256" key="4">
    <source>
        <dbReference type="ARBA" id="ARBA00022801"/>
    </source>
</evidence>
<dbReference type="SUPFAM" id="SSF51695">
    <property type="entry name" value="PLC-like phosphodiesterases"/>
    <property type="match status" value="1"/>
</dbReference>
<dbReference type="InterPro" id="IPR030395">
    <property type="entry name" value="GP_PDE_dom"/>
</dbReference>
<dbReference type="InParanoid" id="G3AU78"/>
<keyword evidence="6" id="KW-0443">Lipid metabolism</keyword>
<comment type="subcellular location">
    <subcellularLocation>
        <location evidence="1">Membrane</location>
    </subcellularLocation>
</comment>
<dbReference type="PANTHER" id="PTHR42758:SF2">
    <property type="entry name" value="PHOSPHATIDYLGLYCEROL PHOSPHOLIPASE C"/>
    <property type="match status" value="1"/>
</dbReference>
<dbReference type="OMA" id="RIQFGIW"/>
<keyword evidence="5" id="KW-1133">Transmembrane helix</keyword>
<evidence type="ECO:0000313" key="9">
    <source>
        <dbReference type="EMBL" id="EGW30454.1"/>
    </source>
</evidence>
<gene>
    <name evidence="9" type="ORF">SPAPADRAFT_63287</name>
</gene>
<dbReference type="GO" id="GO:0034479">
    <property type="term" value="F:phosphatidylglycerol phospholipase C activity"/>
    <property type="evidence" value="ECO:0007669"/>
    <property type="project" value="TreeGrafter"/>
</dbReference>
<dbReference type="GeneID" id="18874681"/>
<dbReference type="AlphaFoldDB" id="G3AU78"/>
<dbReference type="GO" id="GO:0016020">
    <property type="term" value="C:membrane"/>
    <property type="evidence" value="ECO:0007669"/>
    <property type="project" value="UniProtKB-SubCell"/>
</dbReference>
<dbReference type="STRING" id="619300.G3AU78"/>
<dbReference type="CDD" id="cd08570">
    <property type="entry name" value="GDPD_YPL206cp_fungi"/>
    <property type="match status" value="1"/>
</dbReference>
<name>G3AU78_SPAPN</name>
<dbReference type="Pfam" id="PF03009">
    <property type="entry name" value="GDPD"/>
    <property type="match status" value="1"/>
</dbReference>
<dbReference type="EMBL" id="GL996505">
    <property type="protein sequence ID" value="EGW30454.1"/>
    <property type="molecule type" value="Genomic_DNA"/>
</dbReference>
<dbReference type="GO" id="GO:0046475">
    <property type="term" value="P:glycerophospholipid catabolic process"/>
    <property type="evidence" value="ECO:0007669"/>
    <property type="project" value="TreeGrafter"/>
</dbReference>
<dbReference type="PANTHER" id="PTHR42758">
    <property type="entry name" value="PHOSPHATIDYLGLYCEROL PHOSPHOLIPASE C"/>
    <property type="match status" value="1"/>
</dbReference>
<dbReference type="RefSeq" id="XP_007377425.1">
    <property type="nucleotide sequence ID" value="XM_007377363.1"/>
</dbReference>
<feature type="domain" description="GP-PDE" evidence="8">
    <location>
        <begin position="26"/>
        <end position="303"/>
    </location>
</feature>
<dbReference type="HOGENOM" id="CLU_729591_0_0_1"/>
<dbReference type="InterPro" id="IPR052271">
    <property type="entry name" value="GDPD-Related"/>
</dbReference>
<evidence type="ECO:0000256" key="3">
    <source>
        <dbReference type="ARBA" id="ARBA00022692"/>
    </source>
</evidence>
<evidence type="ECO:0000256" key="1">
    <source>
        <dbReference type="ARBA" id="ARBA00004370"/>
    </source>
</evidence>
<dbReference type="PROSITE" id="PS51704">
    <property type="entry name" value="GP_PDE"/>
    <property type="match status" value="1"/>
</dbReference>
<sequence length="390" mass="46042">MFSRFRTTFTTPYKYLTLYRRMSVSPVIVGHRGFKGNYPENTMIGFNKCFETGATIIETDLWLAKDNVIIISHDPSTKRVFVDSEGNETDYKIIDTEYDPILKQLKTIEGGYPLMTFREVLQWFKAYVVDHEGEFKLQLDIKRFNPPKILKQIIEDLLSVEPNMGFWYNRIQFGIWDLNFLKYLNQDDYFQDKFAEQQFDIFNITVSWRDAIFYVSYNDYLDALGGDRVKIKLTGVSLIYISTWSQGFLTKFVPLLKVHGLKLFSWTINKKFQYEYLCKVGELGGLVEYGVISDHPDTMVSYADHKEELEEVGETTRLTPTTESLRSSLTFKQWFSYFIFQVFHKMGSDKKLTDDEKQYDSIVDENKVRVIKVNEWVIWMFQTMQKFGIF</sequence>
<evidence type="ECO:0000256" key="2">
    <source>
        <dbReference type="ARBA" id="ARBA00007277"/>
    </source>
</evidence>
<proteinExistence type="inferred from homology"/>
<dbReference type="InterPro" id="IPR017946">
    <property type="entry name" value="PLC-like_Pdiesterase_TIM-brl"/>
</dbReference>
<dbReference type="GO" id="GO:0005737">
    <property type="term" value="C:cytoplasm"/>
    <property type="evidence" value="ECO:0007669"/>
    <property type="project" value="UniProtKB-ARBA"/>
</dbReference>
<evidence type="ECO:0000256" key="6">
    <source>
        <dbReference type="ARBA" id="ARBA00023098"/>
    </source>
</evidence>
<dbReference type="Gene3D" id="3.20.20.190">
    <property type="entry name" value="Phosphatidylinositol (PI) phosphodiesterase"/>
    <property type="match status" value="1"/>
</dbReference>
<reference evidence="9 10" key="1">
    <citation type="journal article" date="2011" name="Proc. Natl. Acad. Sci. U.S.A.">
        <title>Comparative genomics of xylose-fermenting fungi for enhanced biofuel production.</title>
        <authorList>
            <person name="Wohlbach D.J."/>
            <person name="Kuo A."/>
            <person name="Sato T.K."/>
            <person name="Potts K.M."/>
            <person name="Salamov A.A."/>
            <person name="LaButti K.M."/>
            <person name="Sun H."/>
            <person name="Clum A."/>
            <person name="Pangilinan J.L."/>
            <person name="Lindquist E.A."/>
            <person name="Lucas S."/>
            <person name="Lapidus A."/>
            <person name="Jin M."/>
            <person name="Gunawan C."/>
            <person name="Balan V."/>
            <person name="Dale B.E."/>
            <person name="Jeffries T.W."/>
            <person name="Zinkel R."/>
            <person name="Barry K.W."/>
            <person name="Grigoriev I.V."/>
            <person name="Gasch A.P."/>
        </authorList>
    </citation>
    <scope>NUCLEOTIDE SEQUENCE [LARGE SCALE GENOMIC DNA]</scope>
    <source>
        <strain evidence="10">NRRL Y-27907 / 11-Y1</strain>
    </source>
</reference>
<dbReference type="KEGG" id="spaa:SPAPADRAFT_63287"/>
<evidence type="ECO:0000256" key="7">
    <source>
        <dbReference type="ARBA" id="ARBA00023136"/>
    </source>
</evidence>
<comment type="similarity">
    <text evidence="2">Belongs to the glycerophosphoryl diester phosphodiesterase family.</text>
</comment>
<evidence type="ECO:0000313" key="10">
    <source>
        <dbReference type="Proteomes" id="UP000000709"/>
    </source>
</evidence>
<accession>G3AU78</accession>
<dbReference type="FunCoup" id="G3AU78">
    <property type="interactions" value="107"/>
</dbReference>
<organism evidence="10">
    <name type="scientific">Spathaspora passalidarum (strain NRRL Y-27907 / 11-Y1)</name>
    <dbReference type="NCBI Taxonomy" id="619300"/>
    <lineage>
        <taxon>Eukaryota</taxon>
        <taxon>Fungi</taxon>
        <taxon>Dikarya</taxon>
        <taxon>Ascomycota</taxon>
        <taxon>Saccharomycotina</taxon>
        <taxon>Pichiomycetes</taxon>
        <taxon>Debaryomycetaceae</taxon>
        <taxon>Spathaspora</taxon>
    </lineage>
</organism>
<dbReference type="eggNOG" id="KOG2258">
    <property type="taxonomic scope" value="Eukaryota"/>
</dbReference>
<evidence type="ECO:0000256" key="5">
    <source>
        <dbReference type="ARBA" id="ARBA00022989"/>
    </source>
</evidence>